<name>A0A9P9BNC1_9PEZI</name>
<organism evidence="1 2">
    <name type="scientific">Microdochium trichocladiopsis</name>
    <dbReference type="NCBI Taxonomy" id="1682393"/>
    <lineage>
        <taxon>Eukaryota</taxon>
        <taxon>Fungi</taxon>
        <taxon>Dikarya</taxon>
        <taxon>Ascomycota</taxon>
        <taxon>Pezizomycotina</taxon>
        <taxon>Sordariomycetes</taxon>
        <taxon>Xylariomycetidae</taxon>
        <taxon>Xylariales</taxon>
        <taxon>Microdochiaceae</taxon>
        <taxon>Microdochium</taxon>
    </lineage>
</organism>
<dbReference type="RefSeq" id="XP_046010377.1">
    <property type="nucleotide sequence ID" value="XM_046154465.1"/>
</dbReference>
<comment type="caution">
    <text evidence="1">The sequence shown here is derived from an EMBL/GenBank/DDBJ whole genome shotgun (WGS) entry which is preliminary data.</text>
</comment>
<accession>A0A9P9BNC1</accession>
<dbReference type="Proteomes" id="UP000756346">
    <property type="component" value="Unassembled WGS sequence"/>
</dbReference>
<proteinExistence type="predicted"/>
<dbReference type="OrthoDB" id="6499973at2759"/>
<sequence>MPCSPSVLPNCTSGCGASCFSHCFFGVKLVDMSRTRSGTRNFGSVSSWTFVEDPTSLDRTQADPLWHKDTTGVPLRLAQYLQQWLQEHGVDVDDRRMIWNPRYRDFLVIDEEALRSLANLAAFLPSLRSPEPGESEDRNRFRHMRDIGTPPAFAWLLDSRQLLLNCGSPATTLIHANGSVYFDKTTGTFSSQEYQDLYSQGLSSWDPLRSPSEARMKLEVKHFQDAWFQRKGQDERHPGGGFSCREERLNSDVYWFDERRL</sequence>
<dbReference type="AlphaFoldDB" id="A0A9P9BNC1"/>
<keyword evidence="2" id="KW-1185">Reference proteome</keyword>
<evidence type="ECO:0000313" key="2">
    <source>
        <dbReference type="Proteomes" id="UP000756346"/>
    </source>
</evidence>
<dbReference type="EMBL" id="JAGTJQ010000007">
    <property type="protein sequence ID" value="KAH7027578.1"/>
    <property type="molecule type" value="Genomic_DNA"/>
</dbReference>
<protein>
    <submittedName>
        <fullName evidence="1">Uncharacterized protein</fullName>
    </submittedName>
</protein>
<evidence type="ECO:0000313" key="1">
    <source>
        <dbReference type="EMBL" id="KAH7027578.1"/>
    </source>
</evidence>
<reference evidence="1" key="1">
    <citation type="journal article" date="2021" name="Nat. Commun.">
        <title>Genetic determinants of endophytism in the Arabidopsis root mycobiome.</title>
        <authorList>
            <person name="Mesny F."/>
            <person name="Miyauchi S."/>
            <person name="Thiergart T."/>
            <person name="Pickel B."/>
            <person name="Atanasova L."/>
            <person name="Karlsson M."/>
            <person name="Huettel B."/>
            <person name="Barry K.W."/>
            <person name="Haridas S."/>
            <person name="Chen C."/>
            <person name="Bauer D."/>
            <person name="Andreopoulos W."/>
            <person name="Pangilinan J."/>
            <person name="LaButti K."/>
            <person name="Riley R."/>
            <person name="Lipzen A."/>
            <person name="Clum A."/>
            <person name="Drula E."/>
            <person name="Henrissat B."/>
            <person name="Kohler A."/>
            <person name="Grigoriev I.V."/>
            <person name="Martin F.M."/>
            <person name="Hacquard S."/>
        </authorList>
    </citation>
    <scope>NUCLEOTIDE SEQUENCE</scope>
    <source>
        <strain evidence="1">MPI-CAGE-CH-0230</strain>
    </source>
</reference>
<gene>
    <name evidence="1" type="ORF">B0I36DRAFT_327399</name>
</gene>
<dbReference type="GeneID" id="70184011"/>